<feature type="domain" description="Jacalin-type lectin" evidence="3">
    <location>
        <begin position="46"/>
        <end position="179"/>
    </location>
</feature>
<dbReference type="OrthoDB" id="2415936at2759"/>
<evidence type="ECO:0000259" key="3">
    <source>
        <dbReference type="PROSITE" id="PS51752"/>
    </source>
</evidence>
<dbReference type="InterPro" id="IPR001229">
    <property type="entry name" value="Jacalin-like_lectin_dom"/>
</dbReference>
<evidence type="ECO:0000313" key="5">
    <source>
        <dbReference type="Proteomes" id="UP000283210"/>
    </source>
</evidence>
<dbReference type="Gene3D" id="2.100.10.30">
    <property type="entry name" value="Jacalin-like lectin domain"/>
    <property type="match status" value="1"/>
</dbReference>
<gene>
    <name evidence="4" type="ORF">OJAV_G00114630</name>
</gene>
<dbReference type="SUPFAM" id="SSF51101">
    <property type="entry name" value="Mannose-binding lectins"/>
    <property type="match status" value="1"/>
</dbReference>
<name>A0A3S2P8J8_ORYJA</name>
<dbReference type="EMBL" id="CM012447">
    <property type="protein sequence ID" value="RVE67210.1"/>
    <property type="molecule type" value="Genomic_DNA"/>
</dbReference>
<dbReference type="Proteomes" id="UP000283210">
    <property type="component" value="Chromosome 11"/>
</dbReference>
<reference evidence="4 5" key="2">
    <citation type="submission" date="2019-01" db="EMBL/GenBank/DDBJ databases">
        <title>A chromosome length genome reference of the Java medaka (oryzias javanicus).</title>
        <authorList>
            <person name="Herpin A."/>
            <person name="Takehana Y."/>
            <person name="Naruse K."/>
            <person name="Ansai S."/>
            <person name="Kawaguchi M."/>
        </authorList>
    </citation>
    <scope>NUCLEOTIDE SEQUENCE [LARGE SCALE GENOMIC DNA]</scope>
    <source>
        <strain evidence="4">RS831</strain>
        <tissue evidence="4">Whole body</tissue>
    </source>
</reference>
<evidence type="ECO:0000256" key="1">
    <source>
        <dbReference type="ARBA" id="ARBA00022729"/>
    </source>
</evidence>
<keyword evidence="5" id="KW-1185">Reference proteome</keyword>
<dbReference type="PANTHER" id="PTHR33589">
    <property type="entry name" value="OS11G0524900 PROTEIN"/>
    <property type="match status" value="1"/>
</dbReference>
<sequence>MRGSCEEHAHERNFHLSAGRHSVRMLFAAIFALLATSAAAEFLPLYSYSPSVGSGSGSSYTLTGEGRITAIRVWEYYYGYIRGVQFRYGYTWSNIAGYTYGAAHEMELYDGEAIVQISGKYSHYLQSIIFVTNRGRSMFVGQPAGTSFNMYPEHQETELVFISGRYHGGLTSLGAHWAVVDPTFNTTGH</sequence>
<accession>A0A3S2P8J8</accession>
<evidence type="ECO:0000256" key="2">
    <source>
        <dbReference type="ARBA" id="ARBA00022734"/>
    </source>
</evidence>
<dbReference type="AlphaFoldDB" id="A0A3S2P8J8"/>
<proteinExistence type="predicted"/>
<keyword evidence="2" id="KW-0430">Lectin</keyword>
<organism evidence="4 5">
    <name type="scientific">Oryzias javanicus</name>
    <name type="common">Javanese ricefish</name>
    <name type="synonym">Aplocheilus javanicus</name>
    <dbReference type="NCBI Taxonomy" id="123683"/>
    <lineage>
        <taxon>Eukaryota</taxon>
        <taxon>Metazoa</taxon>
        <taxon>Chordata</taxon>
        <taxon>Craniata</taxon>
        <taxon>Vertebrata</taxon>
        <taxon>Euteleostomi</taxon>
        <taxon>Actinopterygii</taxon>
        <taxon>Neopterygii</taxon>
        <taxon>Teleostei</taxon>
        <taxon>Neoteleostei</taxon>
        <taxon>Acanthomorphata</taxon>
        <taxon>Ovalentaria</taxon>
        <taxon>Atherinomorphae</taxon>
        <taxon>Beloniformes</taxon>
        <taxon>Adrianichthyidae</taxon>
        <taxon>Oryziinae</taxon>
        <taxon>Oryzias</taxon>
    </lineage>
</organism>
<evidence type="ECO:0000313" key="4">
    <source>
        <dbReference type="EMBL" id="RVE67210.1"/>
    </source>
</evidence>
<dbReference type="InterPro" id="IPR036404">
    <property type="entry name" value="Jacalin-like_lectin_dom_sf"/>
</dbReference>
<reference evidence="4 5" key="1">
    <citation type="submission" date="2018-11" db="EMBL/GenBank/DDBJ databases">
        <authorList>
            <person name="Lopez-Roques C."/>
            <person name="Donnadieu C."/>
            <person name="Bouchez O."/>
            <person name="Klopp C."/>
            <person name="Cabau C."/>
            <person name="Zahm M."/>
        </authorList>
    </citation>
    <scope>NUCLEOTIDE SEQUENCE [LARGE SCALE GENOMIC DNA]</scope>
    <source>
        <strain evidence="4">RS831</strain>
        <tissue evidence="4">Whole body</tissue>
    </source>
</reference>
<protein>
    <recommendedName>
        <fullName evidence="3">Jacalin-type lectin domain-containing protein</fullName>
    </recommendedName>
</protein>
<dbReference type="PROSITE" id="PS51752">
    <property type="entry name" value="JACALIN_LECTIN"/>
    <property type="match status" value="1"/>
</dbReference>
<dbReference type="OMA" id="DVYPSTC"/>
<dbReference type="GO" id="GO:0030246">
    <property type="term" value="F:carbohydrate binding"/>
    <property type="evidence" value="ECO:0007669"/>
    <property type="project" value="UniProtKB-KW"/>
</dbReference>
<keyword evidence="1" id="KW-0732">Signal</keyword>
<dbReference type="Pfam" id="PF01419">
    <property type="entry name" value="Jacalin"/>
    <property type="match status" value="1"/>
</dbReference>
<dbReference type="InterPro" id="IPR052321">
    <property type="entry name" value="PolyBind_ProtTraffic"/>
</dbReference>
<dbReference type="SMART" id="SM00915">
    <property type="entry name" value="Jacalin"/>
    <property type="match status" value="1"/>
</dbReference>
<dbReference type="PANTHER" id="PTHR33589:SF3">
    <property type="entry name" value="ZYMOGEN GRANULE MEMBRANE PROTEIN 16-LIKE"/>
    <property type="match status" value="1"/>
</dbReference>